<sequence>MQRCRVLLINDFLHMGGAEIVYKQSAKLLSTLPKVDVELFDDSRFVVQTSILSRIWNVAAARALEETILRFRPHRVLVHNYHNALSPSILSVIARYKRDLGYRTYHTCHDYHLVYYNPAMQYFENGRPLILPLEALSTRTALTLRSSPKGLMHDIMTKTYWHAVRAACHPSRVFDQILCPSSFMQEALNRCGIDNTVILHNPSAVPAALIPLTVRGKTRFNLAFAGRIAQEKGLAQFIELAQAADFEHIDAIGVYGEGPERATIEQRFAPLIERGKLIFFGSMPQEQLFADMRRFADAVIVPSVCAENAPLIIIEAAMLGLPALVRDGGSMATTADAVGNKIKFRTDPDSLKLALGQLATHLSNPERKYDVGQYLPEYYAERLAEIMDIGEGTTPSALRSFAADNAQSSGVLR</sequence>
<dbReference type="Gene3D" id="3.40.50.2000">
    <property type="entry name" value="Glycogen Phosphorylase B"/>
    <property type="match status" value="1"/>
</dbReference>
<evidence type="ECO:0000313" key="2">
    <source>
        <dbReference type="EMBL" id="NPT46133.1"/>
    </source>
</evidence>
<proteinExistence type="predicted"/>
<dbReference type="InterPro" id="IPR050194">
    <property type="entry name" value="Glycosyltransferase_grp1"/>
</dbReference>
<reference evidence="2 3" key="1">
    <citation type="submission" date="2019-11" db="EMBL/GenBank/DDBJ databases">
        <title>Metabolism of dissolved organic matter in forest soils.</title>
        <authorList>
            <person name="Cyle K.T."/>
            <person name="Wilhelm R.C."/>
            <person name="Martinez C.E."/>
        </authorList>
    </citation>
    <scope>NUCLEOTIDE SEQUENCE [LARGE SCALE GENOMIC DNA]</scope>
    <source>
        <strain evidence="2 3">1N</strain>
    </source>
</reference>
<comment type="caution">
    <text evidence="2">The sequence shown here is derived from an EMBL/GenBank/DDBJ whole genome shotgun (WGS) entry which is preliminary data.</text>
</comment>
<dbReference type="RefSeq" id="WP_172316280.1">
    <property type="nucleotide sequence ID" value="NZ_WOEY01000130.1"/>
</dbReference>
<dbReference type="PANTHER" id="PTHR45947:SF13">
    <property type="entry name" value="TRANSFERASE"/>
    <property type="match status" value="1"/>
</dbReference>
<accession>A0ABX2C1Q5</accession>
<dbReference type="Proteomes" id="UP000652198">
    <property type="component" value="Unassembled WGS sequence"/>
</dbReference>
<evidence type="ECO:0000259" key="1">
    <source>
        <dbReference type="Pfam" id="PF00534"/>
    </source>
</evidence>
<evidence type="ECO:0000313" key="3">
    <source>
        <dbReference type="Proteomes" id="UP000652198"/>
    </source>
</evidence>
<dbReference type="InterPro" id="IPR001296">
    <property type="entry name" value="Glyco_trans_1"/>
</dbReference>
<dbReference type="SUPFAM" id="SSF53756">
    <property type="entry name" value="UDP-Glycosyltransferase/glycogen phosphorylase"/>
    <property type="match status" value="1"/>
</dbReference>
<dbReference type="EMBL" id="WOEY01000130">
    <property type="protein sequence ID" value="NPT46133.1"/>
    <property type="molecule type" value="Genomic_DNA"/>
</dbReference>
<feature type="domain" description="Glycosyl transferase family 1" evidence="1">
    <location>
        <begin position="218"/>
        <end position="352"/>
    </location>
</feature>
<dbReference type="PANTHER" id="PTHR45947">
    <property type="entry name" value="SULFOQUINOVOSYL TRANSFERASE SQD2"/>
    <property type="match status" value="1"/>
</dbReference>
<organism evidence="2 3">
    <name type="scientific">Paraburkholderia solitsugae</name>
    <dbReference type="NCBI Taxonomy" id="2675748"/>
    <lineage>
        <taxon>Bacteria</taxon>
        <taxon>Pseudomonadati</taxon>
        <taxon>Pseudomonadota</taxon>
        <taxon>Betaproteobacteria</taxon>
        <taxon>Burkholderiales</taxon>
        <taxon>Burkholderiaceae</taxon>
        <taxon>Paraburkholderia</taxon>
    </lineage>
</organism>
<keyword evidence="3" id="KW-1185">Reference proteome</keyword>
<protein>
    <submittedName>
        <fullName evidence="2">Glycosyltransferase</fullName>
    </submittedName>
</protein>
<name>A0ABX2C1Q5_9BURK</name>
<gene>
    <name evidence="2" type="ORF">GNZ12_33400</name>
</gene>
<dbReference type="Pfam" id="PF00534">
    <property type="entry name" value="Glycos_transf_1"/>
    <property type="match status" value="1"/>
</dbReference>